<dbReference type="PROSITE" id="PS50075">
    <property type="entry name" value="CARRIER"/>
    <property type="match status" value="1"/>
</dbReference>
<dbReference type="Pfam" id="PF00550">
    <property type="entry name" value="PP-binding"/>
    <property type="match status" value="1"/>
</dbReference>
<gene>
    <name evidence="2" type="ORF">GCM10017566_49180</name>
</gene>
<dbReference type="Proteomes" id="UP000658656">
    <property type="component" value="Unassembled WGS sequence"/>
</dbReference>
<dbReference type="InterPro" id="IPR009081">
    <property type="entry name" value="PP-bd_ACP"/>
</dbReference>
<evidence type="ECO:0000313" key="2">
    <source>
        <dbReference type="EMBL" id="GHF69652.1"/>
    </source>
</evidence>
<dbReference type="AlphaFoldDB" id="A0A8H9IWD8"/>
<evidence type="ECO:0000313" key="3">
    <source>
        <dbReference type="Proteomes" id="UP000658656"/>
    </source>
</evidence>
<name>A0A8H9IWD8_9PSEU</name>
<reference evidence="2" key="1">
    <citation type="journal article" date="2014" name="Int. J. Syst. Evol. Microbiol.">
        <title>Complete genome sequence of Corynebacterium casei LMG S-19264T (=DSM 44701T), isolated from a smear-ripened cheese.</title>
        <authorList>
            <consortium name="US DOE Joint Genome Institute (JGI-PGF)"/>
            <person name="Walter F."/>
            <person name="Albersmeier A."/>
            <person name="Kalinowski J."/>
            <person name="Ruckert C."/>
        </authorList>
    </citation>
    <scope>NUCLEOTIDE SEQUENCE</scope>
    <source>
        <strain evidence="2">CGMCC 4.7679</strain>
    </source>
</reference>
<protein>
    <recommendedName>
        <fullName evidence="1">Carrier domain-containing protein</fullName>
    </recommendedName>
</protein>
<dbReference type="InterPro" id="IPR036736">
    <property type="entry name" value="ACP-like_sf"/>
</dbReference>
<dbReference type="RefSeq" id="WP_145934414.1">
    <property type="nucleotide sequence ID" value="NZ_BNAV01000008.1"/>
</dbReference>
<proteinExistence type="predicted"/>
<dbReference type="Gene3D" id="1.10.1200.10">
    <property type="entry name" value="ACP-like"/>
    <property type="match status" value="1"/>
</dbReference>
<keyword evidence="3" id="KW-1185">Reference proteome</keyword>
<organism evidence="2 3">
    <name type="scientific">Amycolatopsis bartoniae</name>
    <dbReference type="NCBI Taxonomy" id="941986"/>
    <lineage>
        <taxon>Bacteria</taxon>
        <taxon>Bacillati</taxon>
        <taxon>Actinomycetota</taxon>
        <taxon>Actinomycetes</taxon>
        <taxon>Pseudonocardiales</taxon>
        <taxon>Pseudonocardiaceae</taxon>
        <taxon>Amycolatopsis</taxon>
    </lineage>
</organism>
<dbReference type="OrthoDB" id="3629761at2"/>
<accession>A0A8H9IWD8</accession>
<dbReference type="SUPFAM" id="SSF47336">
    <property type="entry name" value="ACP-like"/>
    <property type="match status" value="1"/>
</dbReference>
<reference evidence="2" key="2">
    <citation type="submission" date="2020-09" db="EMBL/GenBank/DDBJ databases">
        <authorList>
            <person name="Sun Q."/>
            <person name="Zhou Y."/>
        </authorList>
    </citation>
    <scope>NUCLEOTIDE SEQUENCE</scope>
    <source>
        <strain evidence="2">CGMCC 4.7679</strain>
    </source>
</reference>
<evidence type="ECO:0000259" key="1">
    <source>
        <dbReference type="PROSITE" id="PS50075"/>
    </source>
</evidence>
<dbReference type="EMBL" id="BNAV01000008">
    <property type="protein sequence ID" value="GHF69652.1"/>
    <property type="molecule type" value="Genomic_DNA"/>
</dbReference>
<comment type="caution">
    <text evidence="2">The sequence shown here is derived from an EMBL/GenBank/DDBJ whole genome shotgun (WGS) entry which is preliminary data.</text>
</comment>
<feature type="domain" description="Carrier" evidence="1">
    <location>
        <begin position="4"/>
        <end position="82"/>
    </location>
</feature>
<sequence length="88" mass="9721">MADQTTDRLAQELRAELAAVLECRPDEVDLAERLTELPGIDSAKLVSVVVACEKRWEVALDEEELFDVRTGQDLCDLVAYSLSQRGAA</sequence>